<gene>
    <name evidence="8" type="primary">LOC114248719</name>
</gene>
<proteinExistence type="predicted"/>
<dbReference type="Gene3D" id="2.40.100.10">
    <property type="entry name" value="Cyclophilin-like"/>
    <property type="match status" value="1"/>
</dbReference>
<evidence type="ECO:0000256" key="3">
    <source>
        <dbReference type="ARBA" id="ARBA00022833"/>
    </source>
</evidence>
<dbReference type="InterPro" id="IPR002130">
    <property type="entry name" value="Cyclophilin-type_PPIase_dom"/>
</dbReference>
<dbReference type="GO" id="GO:0006457">
    <property type="term" value="P:protein folding"/>
    <property type="evidence" value="ECO:0007669"/>
    <property type="project" value="TreeGrafter"/>
</dbReference>
<protein>
    <submittedName>
        <fullName evidence="8">Uncharacterized protein LOC114248719</fullName>
    </submittedName>
</protein>
<dbReference type="OrthoDB" id="252722at2759"/>
<dbReference type="PROSITE" id="PS50089">
    <property type="entry name" value="ZF_RING_2"/>
    <property type="match status" value="1"/>
</dbReference>
<dbReference type="GeneID" id="114248719"/>
<dbReference type="GO" id="GO:0003755">
    <property type="term" value="F:peptidyl-prolyl cis-trans isomerase activity"/>
    <property type="evidence" value="ECO:0007669"/>
    <property type="project" value="InterPro"/>
</dbReference>
<dbReference type="InterPro" id="IPR013083">
    <property type="entry name" value="Znf_RING/FYVE/PHD"/>
</dbReference>
<dbReference type="SMR" id="A0A6J2K8H8"/>
<evidence type="ECO:0000256" key="1">
    <source>
        <dbReference type="ARBA" id="ARBA00022723"/>
    </source>
</evidence>
<feature type="domain" description="RING-type" evidence="6">
    <location>
        <begin position="15"/>
        <end position="58"/>
    </location>
</feature>
<dbReference type="GO" id="GO:0005737">
    <property type="term" value="C:cytoplasm"/>
    <property type="evidence" value="ECO:0007669"/>
    <property type="project" value="TreeGrafter"/>
</dbReference>
<dbReference type="InterPro" id="IPR029000">
    <property type="entry name" value="Cyclophilin-like_dom_sf"/>
</dbReference>
<dbReference type="PANTHER" id="PTHR11071:SF577">
    <property type="entry name" value="PEPTIDYL-PROLYL CIS-TRANS ISOMERASE"/>
    <property type="match status" value="1"/>
</dbReference>
<keyword evidence="3" id="KW-0862">Zinc</keyword>
<dbReference type="KEGG" id="bman:114248719"/>
<keyword evidence="1" id="KW-0479">Metal-binding</keyword>
<dbReference type="GO" id="GO:0008270">
    <property type="term" value="F:zinc ion binding"/>
    <property type="evidence" value="ECO:0007669"/>
    <property type="project" value="UniProtKB-KW"/>
</dbReference>
<organism evidence="7 8">
    <name type="scientific">Bombyx mandarina</name>
    <name type="common">Wild silk moth</name>
    <name type="synonym">Wild silkworm</name>
    <dbReference type="NCBI Taxonomy" id="7092"/>
    <lineage>
        <taxon>Eukaryota</taxon>
        <taxon>Metazoa</taxon>
        <taxon>Ecdysozoa</taxon>
        <taxon>Arthropoda</taxon>
        <taxon>Hexapoda</taxon>
        <taxon>Insecta</taxon>
        <taxon>Pterygota</taxon>
        <taxon>Neoptera</taxon>
        <taxon>Endopterygota</taxon>
        <taxon>Lepidoptera</taxon>
        <taxon>Glossata</taxon>
        <taxon>Ditrysia</taxon>
        <taxon>Bombycoidea</taxon>
        <taxon>Bombycidae</taxon>
        <taxon>Bombycinae</taxon>
        <taxon>Bombyx</taxon>
    </lineage>
</organism>
<dbReference type="SUPFAM" id="SSF57850">
    <property type="entry name" value="RING/U-box"/>
    <property type="match status" value="1"/>
</dbReference>
<evidence type="ECO:0000313" key="8">
    <source>
        <dbReference type="RefSeq" id="XP_028037903.1"/>
    </source>
</evidence>
<sequence>MAHSPLDEIEELTLCPCCRRPFDEDEHAPKLLACRHHFCLRCARTVLGPGREIYCAHCWKRTSPPGGQVEALPTHAALLALTRHFAPDPACTEHAQPALWCLSCGVRACRACPDHSTHTLRSPGEARAVLRAESKELRADLQRLAVRQRDLLLRALDATTALKLRLENQLAAPPLDHYPAAEACSLRACAAERDVLKVRHAEALVQARVDDLIRSAPAPLDFDSLTRALRITETWAASPAPGPGDPLVLLANYCAAQVWARTTHGRVEDGGCETATVEKGGQGRETPAVRAPTPFPLFYFELEVDGSPFGRIVIEVREDVAPRMARNFAALTTREPGSGYRGCAVFQCWENESVITGDFEHNNGRGGRSAFEETYFMPDETRLAAVRGSVGMRRSQKRHDNQGLVGSQFRIVLREMRGFTAIFAAVVEGLELVDRLSRTGDSAGKPSSTILISACGKLN</sequence>
<reference evidence="8" key="1">
    <citation type="submission" date="2025-08" db="UniProtKB">
        <authorList>
            <consortium name="RefSeq"/>
        </authorList>
    </citation>
    <scope>IDENTIFICATION</scope>
    <source>
        <tissue evidence="8">Silk gland</tissue>
    </source>
</reference>
<dbReference type="SUPFAM" id="SSF50891">
    <property type="entry name" value="Cyclophilin-like"/>
    <property type="match status" value="1"/>
</dbReference>
<dbReference type="Gene3D" id="3.30.40.10">
    <property type="entry name" value="Zinc/RING finger domain, C3HC4 (zinc finger)"/>
    <property type="match status" value="1"/>
</dbReference>
<evidence type="ECO:0000256" key="4">
    <source>
        <dbReference type="PROSITE-ProRule" id="PRU00175"/>
    </source>
</evidence>
<dbReference type="Proteomes" id="UP000504629">
    <property type="component" value="Unplaced"/>
</dbReference>
<dbReference type="FunFam" id="2.40.100.10:FF:000036">
    <property type="entry name" value="Peptidyl-prolyl cis-trans isomerase"/>
    <property type="match status" value="1"/>
</dbReference>
<dbReference type="InterPro" id="IPR001841">
    <property type="entry name" value="Znf_RING"/>
</dbReference>
<dbReference type="PANTHER" id="PTHR11071">
    <property type="entry name" value="PEPTIDYL-PROLYL CIS-TRANS ISOMERASE"/>
    <property type="match status" value="1"/>
</dbReference>
<evidence type="ECO:0000313" key="7">
    <source>
        <dbReference type="Proteomes" id="UP000504629"/>
    </source>
</evidence>
<feature type="domain" description="PPIase cyclophilin-type" evidence="5">
    <location>
        <begin position="299"/>
        <end position="457"/>
    </location>
</feature>
<dbReference type="RefSeq" id="XP_028037903.1">
    <property type="nucleotide sequence ID" value="XM_028182102.1"/>
</dbReference>
<evidence type="ECO:0000256" key="2">
    <source>
        <dbReference type="ARBA" id="ARBA00022771"/>
    </source>
</evidence>
<keyword evidence="2 4" id="KW-0863">Zinc-finger</keyword>
<accession>A0A6J2K8H8</accession>
<dbReference type="PROSITE" id="PS00518">
    <property type="entry name" value="ZF_RING_1"/>
    <property type="match status" value="1"/>
</dbReference>
<name>A0A6J2K8H8_BOMMA</name>
<dbReference type="SUPFAM" id="SSF57845">
    <property type="entry name" value="B-box zinc-binding domain"/>
    <property type="match status" value="1"/>
</dbReference>
<dbReference type="AlphaFoldDB" id="A0A6J2K8H8"/>
<evidence type="ECO:0000259" key="6">
    <source>
        <dbReference type="PROSITE" id="PS50089"/>
    </source>
</evidence>
<keyword evidence="7" id="KW-1185">Reference proteome</keyword>
<dbReference type="GO" id="GO:0016018">
    <property type="term" value="F:cyclosporin A binding"/>
    <property type="evidence" value="ECO:0007669"/>
    <property type="project" value="TreeGrafter"/>
</dbReference>
<dbReference type="InterPro" id="IPR017907">
    <property type="entry name" value="Znf_RING_CS"/>
</dbReference>
<dbReference type="Pfam" id="PF00160">
    <property type="entry name" value="Pro_isomerase"/>
    <property type="match status" value="1"/>
</dbReference>
<evidence type="ECO:0000259" key="5">
    <source>
        <dbReference type="PROSITE" id="PS50072"/>
    </source>
</evidence>
<dbReference type="PROSITE" id="PS50072">
    <property type="entry name" value="CSA_PPIASE_2"/>
    <property type="match status" value="1"/>
</dbReference>